<evidence type="ECO:0000256" key="6">
    <source>
        <dbReference type="SAM" id="Phobius"/>
    </source>
</evidence>
<dbReference type="GO" id="GO:0016020">
    <property type="term" value="C:membrane"/>
    <property type="evidence" value="ECO:0007669"/>
    <property type="project" value="UniProtKB-SubCell"/>
</dbReference>
<evidence type="ECO:0000256" key="3">
    <source>
        <dbReference type="ARBA" id="ARBA00022692"/>
    </source>
</evidence>
<reference evidence="8" key="2">
    <citation type="submission" date="2023-05" db="EMBL/GenBank/DDBJ databases">
        <authorList>
            <person name="Schelkunov M.I."/>
        </authorList>
    </citation>
    <scope>NUCLEOTIDE SEQUENCE</scope>
    <source>
        <strain evidence="8">Hsosn_3</strain>
        <tissue evidence="8">Leaf</tissue>
    </source>
</reference>
<keyword evidence="5 6" id="KW-0472">Membrane</keyword>
<name>A0AAD8GV72_9APIA</name>
<evidence type="ECO:0000313" key="9">
    <source>
        <dbReference type="Proteomes" id="UP001237642"/>
    </source>
</evidence>
<comment type="similarity">
    <text evidence="2">Belongs to the peptidase S54 family.</text>
</comment>
<dbReference type="Proteomes" id="UP001237642">
    <property type="component" value="Unassembled WGS sequence"/>
</dbReference>
<evidence type="ECO:0000313" key="8">
    <source>
        <dbReference type="EMBL" id="KAK1354715.1"/>
    </source>
</evidence>
<evidence type="ECO:0000259" key="7">
    <source>
        <dbReference type="Pfam" id="PF01694"/>
    </source>
</evidence>
<dbReference type="SUPFAM" id="SSF144091">
    <property type="entry name" value="Rhomboid-like"/>
    <property type="match status" value="1"/>
</dbReference>
<organism evidence="8 9">
    <name type="scientific">Heracleum sosnowskyi</name>
    <dbReference type="NCBI Taxonomy" id="360622"/>
    <lineage>
        <taxon>Eukaryota</taxon>
        <taxon>Viridiplantae</taxon>
        <taxon>Streptophyta</taxon>
        <taxon>Embryophyta</taxon>
        <taxon>Tracheophyta</taxon>
        <taxon>Spermatophyta</taxon>
        <taxon>Magnoliopsida</taxon>
        <taxon>eudicotyledons</taxon>
        <taxon>Gunneridae</taxon>
        <taxon>Pentapetalae</taxon>
        <taxon>asterids</taxon>
        <taxon>campanulids</taxon>
        <taxon>Apiales</taxon>
        <taxon>Apiaceae</taxon>
        <taxon>Apioideae</taxon>
        <taxon>apioid superclade</taxon>
        <taxon>Tordylieae</taxon>
        <taxon>Tordyliinae</taxon>
        <taxon>Heracleum</taxon>
    </lineage>
</organism>
<dbReference type="AlphaFoldDB" id="A0AAD8GV72"/>
<reference evidence="8" key="1">
    <citation type="submission" date="2023-02" db="EMBL/GenBank/DDBJ databases">
        <title>Genome of toxic invasive species Heracleum sosnowskyi carries increased number of genes despite the absence of recent whole-genome duplications.</title>
        <authorList>
            <person name="Schelkunov M."/>
            <person name="Shtratnikova V."/>
            <person name="Makarenko M."/>
            <person name="Klepikova A."/>
            <person name="Omelchenko D."/>
            <person name="Novikova G."/>
            <person name="Obukhova E."/>
            <person name="Bogdanov V."/>
            <person name="Penin A."/>
            <person name="Logacheva M."/>
        </authorList>
    </citation>
    <scope>NUCLEOTIDE SEQUENCE</scope>
    <source>
        <strain evidence="8">Hsosn_3</strain>
        <tissue evidence="8">Leaf</tissue>
    </source>
</reference>
<feature type="transmembrane region" description="Helical" evidence="6">
    <location>
        <begin position="76"/>
        <end position="95"/>
    </location>
</feature>
<gene>
    <name evidence="8" type="ORF">POM88_047971</name>
</gene>
<dbReference type="InterPro" id="IPR022764">
    <property type="entry name" value="Peptidase_S54_rhomboid_dom"/>
</dbReference>
<dbReference type="Pfam" id="PF01694">
    <property type="entry name" value="Rhomboid"/>
    <property type="match status" value="1"/>
</dbReference>
<comment type="subcellular location">
    <subcellularLocation>
        <location evidence="1">Membrane</location>
        <topology evidence="1">Multi-pass membrane protein</topology>
    </subcellularLocation>
</comment>
<dbReference type="GO" id="GO:0004252">
    <property type="term" value="F:serine-type endopeptidase activity"/>
    <property type="evidence" value="ECO:0007669"/>
    <property type="project" value="InterPro"/>
</dbReference>
<comment type="caution">
    <text evidence="8">The sequence shown here is derived from an EMBL/GenBank/DDBJ whole genome shotgun (WGS) entry which is preliminary data.</text>
</comment>
<keyword evidence="4 6" id="KW-1133">Transmembrane helix</keyword>
<keyword evidence="9" id="KW-1185">Reference proteome</keyword>
<keyword evidence="3 6" id="KW-0812">Transmembrane</keyword>
<proteinExistence type="inferred from homology"/>
<accession>A0AAD8GV72</accession>
<feature type="transmembrane region" description="Helical" evidence="6">
    <location>
        <begin position="51"/>
        <end position="70"/>
    </location>
</feature>
<feature type="domain" description="Peptidase S54 rhomboid" evidence="7">
    <location>
        <begin position="13"/>
        <end position="126"/>
    </location>
</feature>
<sequence>MGVLDWRQVVGDQGWRLITWKWLHGRVFHILAYMLCLLAIGMLLNSIGSSFLATAFLALALLAAFFLAAFRLAVLFLAFLVALLRALIIALFYTFSCLKTILAVMWDNSSSVTDQSLILSMMFLPSVSLGFG</sequence>
<evidence type="ECO:0000256" key="2">
    <source>
        <dbReference type="ARBA" id="ARBA00009045"/>
    </source>
</evidence>
<dbReference type="InterPro" id="IPR035952">
    <property type="entry name" value="Rhomboid-like_sf"/>
</dbReference>
<evidence type="ECO:0000256" key="4">
    <source>
        <dbReference type="ARBA" id="ARBA00022989"/>
    </source>
</evidence>
<evidence type="ECO:0000256" key="5">
    <source>
        <dbReference type="ARBA" id="ARBA00023136"/>
    </source>
</evidence>
<dbReference type="EMBL" id="JAUIZM010000011">
    <property type="protein sequence ID" value="KAK1354715.1"/>
    <property type="molecule type" value="Genomic_DNA"/>
</dbReference>
<protein>
    <recommendedName>
        <fullName evidence="7">Peptidase S54 rhomboid domain-containing protein</fullName>
    </recommendedName>
</protein>
<evidence type="ECO:0000256" key="1">
    <source>
        <dbReference type="ARBA" id="ARBA00004141"/>
    </source>
</evidence>
<feature type="transmembrane region" description="Helical" evidence="6">
    <location>
        <begin position="27"/>
        <end position="44"/>
    </location>
</feature>